<dbReference type="Gene3D" id="2.60.120.590">
    <property type="entry name" value="Alpha-ketoglutarate-dependent dioxygenase AlkB-like"/>
    <property type="match status" value="1"/>
</dbReference>
<proteinExistence type="predicted"/>
<dbReference type="EMBL" id="NEVJ01000001">
    <property type="protein sequence ID" value="OZI26481.1"/>
    <property type="molecule type" value="Genomic_DNA"/>
</dbReference>
<protein>
    <submittedName>
        <fullName evidence="2">2OG-Fe(II) oxygenase</fullName>
    </submittedName>
</protein>
<evidence type="ECO:0000259" key="1">
    <source>
        <dbReference type="PROSITE" id="PS51471"/>
    </source>
</evidence>
<gene>
    <name evidence="2" type="ORF">CAL26_03900</name>
</gene>
<dbReference type="GO" id="GO:0016491">
    <property type="term" value="F:oxidoreductase activity"/>
    <property type="evidence" value="ECO:0007669"/>
    <property type="project" value="TreeGrafter"/>
</dbReference>
<dbReference type="InterPro" id="IPR027450">
    <property type="entry name" value="AlkB-like"/>
</dbReference>
<dbReference type="RefSeq" id="WP_094845584.1">
    <property type="nucleotide sequence ID" value="NZ_NEVJ01000001.1"/>
</dbReference>
<name>A0A261RNK2_9BORD</name>
<dbReference type="Pfam" id="PF13532">
    <property type="entry name" value="2OG-FeII_Oxy_2"/>
    <property type="match status" value="1"/>
</dbReference>
<dbReference type="PANTHER" id="PTHR12463">
    <property type="entry name" value="OXYGENASE-RELATED"/>
    <property type="match status" value="1"/>
</dbReference>
<evidence type="ECO:0000313" key="2">
    <source>
        <dbReference type="EMBL" id="OZI26481.1"/>
    </source>
</evidence>
<dbReference type="AlphaFoldDB" id="A0A261RNK2"/>
<dbReference type="Proteomes" id="UP000216857">
    <property type="component" value="Unassembled WGS sequence"/>
</dbReference>
<evidence type="ECO:0000313" key="3">
    <source>
        <dbReference type="Proteomes" id="UP000216857"/>
    </source>
</evidence>
<dbReference type="GO" id="GO:0032451">
    <property type="term" value="F:demethylase activity"/>
    <property type="evidence" value="ECO:0007669"/>
    <property type="project" value="TreeGrafter"/>
</dbReference>
<dbReference type="InterPro" id="IPR037151">
    <property type="entry name" value="AlkB-like_sf"/>
</dbReference>
<accession>A0A261RNK2</accession>
<dbReference type="OrthoDB" id="278699at2"/>
<dbReference type="PROSITE" id="PS51471">
    <property type="entry name" value="FE2OG_OXY"/>
    <property type="match status" value="1"/>
</dbReference>
<dbReference type="GO" id="GO:0070988">
    <property type="term" value="P:demethylation"/>
    <property type="evidence" value="ECO:0007669"/>
    <property type="project" value="InterPro"/>
</dbReference>
<dbReference type="InterPro" id="IPR032857">
    <property type="entry name" value="ALKBH4"/>
</dbReference>
<sequence length="208" mass="23210">MQADLFGTPVPAGPVVMQDILGVAEEHRLLAALQAVELQPFRFQQWEGRRLTRTYGWKYDFGAGTFEPAEAIPGFLLPLRERAAAFAGLEAPLFVQALVTLYEPGAGIGWHRDRPEFEDVIGISLGAPATMRFRRRLANGKFKRLGLAMAPRSAYHLAGEIRHEWEHSIAPMTARRWSVTFRRLSARGLARERDVTSSRISPDGRSGA</sequence>
<dbReference type="PANTHER" id="PTHR12463:SF1">
    <property type="entry name" value="2-OXOGLUTARATE AND FE-DEPENDENT OXYGENASE FAMILY PROTEIN"/>
    <property type="match status" value="1"/>
</dbReference>
<organism evidence="2 3">
    <name type="scientific">Bordetella genomosp. 9</name>
    <dbReference type="NCBI Taxonomy" id="1416803"/>
    <lineage>
        <taxon>Bacteria</taxon>
        <taxon>Pseudomonadati</taxon>
        <taxon>Pseudomonadota</taxon>
        <taxon>Betaproteobacteria</taxon>
        <taxon>Burkholderiales</taxon>
        <taxon>Alcaligenaceae</taxon>
        <taxon>Bordetella</taxon>
    </lineage>
</organism>
<reference evidence="2" key="1">
    <citation type="submission" date="2017-05" db="EMBL/GenBank/DDBJ databases">
        <title>Complete and WGS of Bordetella genogroups.</title>
        <authorList>
            <person name="Spilker T."/>
            <person name="Lipuma J."/>
        </authorList>
    </citation>
    <scope>NUCLEOTIDE SEQUENCE</scope>
    <source>
        <strain evidence="2">AU21707</strain>
    </source>
</reference>
<comment type="caution">
    <text evidence="2">The sequence shown here is derived from an EMBL/GenBank/DDBJ whole genome shotgun (WGS) entry which is preliminary data.</text>
</comment>
<keyword evidence="3" id="KW-1185">Reference proteome</keyword>
<dbReference type="InterPro" id="IPR005123">
    <property type="entry name" value="Oxoglu/Fe-dep_dioxygenase_dom"/>
</dbReference>
<feature type="domain" description="Fe2OG dioxygenase" evidence="1">
    <location>
        <begin position="93"/>
        <end position="185"/>
    </location>
</feature>
<dbReference type="SUPFAM" id="SSF51197">
    <property type="entry name" value="Clavaminate synthase-like"/>
    <property type="match status" value="1"/>
</dbReference>